<protein>
    <submittedName>
        <fullName evidence="1">Uncharacterized protein</fullName>
    </submittedName>
</protein>
<organism evidence="1">
    <name type="scientific">uncultured microorganism</name>
    <dbReference type="NCBI Taxonomy" id="358574"/>
    <lineage>
        <taxon>unclassified sequences</taxon>
        <taxon>environmental samples</taxon>
    </lineage>
</organism>
<accession>I2FJN6</accession>
<evidence type="ECO:0000313" key="1">
    <source>
        <dbReference type="EMBL" id="BAM15221.1"/>
    </source>
</evidence>
<name>I2FJN6_9ZZZZ</name>
<proteinExistence type="predicted"/>
<dbReference type="EMBL" id="AB716322">
    <property type="protein sequence ID" value="BAM15221.1"/>
    <property type="molecule type" value="Genomic_DNA"/>
</dbReference>
<dbReference type="AlphaFoldDB" id="I2FJN6"/>
<sequence length="77" mass="8837">MTQLATTARPVYVQPSIHEYILFKHTVISRAKFSLGRSIGRWKVEETFSIPNVKKLRAVTPTASTHIFFKKTLVLYS</sequence>
<reference evidence="1" key="1">
    <citation type="submission" date="2012-05" db="EMBL/GenBank/DDBJ databases">
        <title>Distribution of dehalogenation activities and characterization of organohalide-responsive genes in marine subsurface sediments of the Nankai Trough plate-subduction zone.</title>
        <authorList>
            <person name="Futagami T."/>
            <person name="Morono Y."/>
            <person name="Terada T."/>
            <person name="Kaksonen A.H."/>
            <person name="Inagaki F."/>
        </authorList>
    </citation>
    <scope>NUCLEOTIDE SEQUENCE</scope>
</reference>